<name>A0A1I5SYP6_9BACT</name>
<keyword evidence="2" id="KW-1185">Reference proteome</keyword>
<dbReference type="Proteomes" id="UP000199306">
    <property type="component" value="Unassembled WGS sequence"/>
</dbReference>
<dbReference type="AlphaFoldDB" id="A0A1I5SYP6"/>
<dbReference type="InterPro" id="IPR027417">
    <property type="entry name" value="P-loop_NTPase"/>
</dbReference>
<organism evidence="1 2">
    <name type="scientific">Pseudarcicella hirudinis</name>
    <dbReference type="NCBI Taxonomy" id="1079859"/>
    <lineage>
        <taxon>Bacteria</taxon>
        <taxon>Pseudomonadati</taxon>
        <taxon>Bacteroidota</taxon>
        <taxon>Cytophagia</taxon>
        <taxon>Cytophagales</taxon>
        <taxon>Flectobacillaceae</taxon>
        <taxon>Pseudarcicella</taxon>
    </lineage>
</organism>
<evidence type="ECO:0008006" key="3">
    <source>
        <dbReference type="Google" id="ProtNLM"/>
    </source>
</evidence>
<protein>
    <recommendedName>
        <fullName evidence="3">DNA replication protein DnaC</fullName>
    </recommendedName>
</protein>
<proteinExistence type="predicted"/>
<dbReference type="STRING" id="1079859.SAMN04515674_105275"/>
<dbReference type="OrthoDB" id="835620at2"/>
<reference evidence="1 2" key="1">
    <citation type="submission" date="2016-10" db="EMBL/GenBank/DDBJ databases">
        <authorList>
            <person name="de Groot N.N."/>
        </authorList>
    </citation>
    <scope>NUCLEOTIDE SEQUENCE [LARGE SCALE GENOMIC DNA]</scope>
    <source>
        <strain evidence="2">E92,LMG 26720,CCM 7988</strain>
    </source>
</reference>
<evidence type="ECO:0000313" key="2">
    <source>
        <dbReference type="Proteomes" id="UP000199306"/>
    </source>
</evidence>
<evidence type="ECO:0000313" key="1">
    <source>
        <dbReference type="EMBL" id="SFP75751.1"/>
    </source>
</evidence>
<dbReference type="RefSeq" id="WP_092016854.1">
    <property type="nucleotide sequence ID" value="NZ_FOXH01000005.1"/>
</dbReference>
<dbReference type="SUPFAM" id="SSF52540">
    <property type="entry name" value="P-loop containing nucleoside triphosphate hydrolases"/>
    <property type="match status" value="1"/>
</dbReference>
<accession>A0A1I5SYP6</accession>
<dbReference type="Gene3D" id="3.40.50.300">
    <property type="entry name" value="P-loop containing nucleotide triphosphate hydrolases"/>
    <property type="match status" value="1"/>
</dbReference>
<dbReference type="EMBL" id="FOXH01000005">
    <property type="protein sequence ID" value="SFP75751.1"/>
    <property type="molecule type" value="Genomic_DNA"/>
</dbReference>
<sequence length="239" mass="27936">MENFNSEFDKEHRAQIIVTAAEQALKRKKYSEGLKLSPLVHKIKAEEYYGYIQKSYPGLVIDELNREIIEMLCLYFTNDKRFEDWEGNILTKGIALGGGLGVGKTYLMNIFAINPRQSYRVKSCQEITLEFRENDYQTFEKYTKTQFDHKANLFTGSNIITYCFDDLGTENVQKVYGNQDNVMSSILSKCYDNMLGQIHITTNLCANQIEESYGERIRSRFRQMFNFIEFTDSSIDRRK</sequence>
<gene>
    <name evidence="1" type="ORF">SAMN04515674_105275</name>
</gene>